<dbReference type="GO" id="GO:0000439">
    <property type="term" value="C:transcription factor TFIIH core complex"/>
    <property type="evidence" value="ECO:0007669"/>
    <property type="project" value="UniProtKB-UniRule"/>
</dbReference>
<dbReference type="InterPro" id="IPR013087">
    <property type="entry name" value="Znf_C2H2_type"/>
</dbReference>
<dbReference type="InterPro" id="IPR013083">
    <property type="entry name" value="Znf_RING/FYVE/PHD"/>
</dbReference>
<evidence type="ECO:0000256" key="5">
    <source>
        <dbReference type="ARBA" id="ARBA00022763"/>
    </source>
</evidence>
<evidence type="ECO:0000256" key="6">
    <source>
        <dbReference type="ARBA" id="ARBA00022771"/>
    </source>
</evidence>
<dbReference type="GO" id="GO:0006289">
    <property type="term" value="P:nucleotide-excision repair"/>
    <property type="evidence" value="ECO:0007669"/>
    <property type="project" value="UniProtKB-UniRule"/>
</dbReference>
<dbReference type="SUPFAM" id="SSF53300">
    <property type="entry name" value="vWA-like"/>
    <property type="match status" value="1"/>
</dbReference>
<dbReference type="InterPro" id="IPR004595">
    <property type="entry name" value="TFIIH_C1-like_dom"/>
</dbReference>
<dbReference type="InterPro" id="IPR036465">
    <property type="entry name" value="vWFA_dom_sf"/>
</dbReference>
<dbReference type="Gene3D" id="3.40.50.410">
    <property type="entry name" value="von Willebrand factor, type A domain"/>
    <property type="match status" value="1"/>
</dbReference>
<dbReference type="Proteomes" id="UP000225277">
    <property type="component" value="Unassembled WGS sequence"/>
</dbReference>
<dbReference type="Pfam" id="PF04056">
    <property type="entry name" value="Ssl1"/>
    <property type="match status" value="1"/>
</dbReference>
<evidence type="ECO:0000313" key="16">
    <source>
        <dbReference type="EMBL" id="CZT23889.1"/>
    </source>
</evidence>
<evidence type="ECO:0000256" key="3">
    <source>
        <dbReference type="ARBA" id="ARBA00006092"/>
    </source>
</evidence>
<keyword evidence="17" id="KW-1185">Reference proteome</keyword>
<evidence type="ECO:0000256" key="10">
    <source>
        <dbReference type="ARBA" id="ARBA00023204"/>
    </source>
</evidence>
<feature type="zinc finger region" description="C4-type" evidence="13">
    <location>
        <begin position="317"/>
        <end position="334"/>
    </location>
</feature>
<feature type="region of interest" description="Disordered" evidence="14">
    <location>
        <begin position="1"/>
        <end position="57"/>
    </location>
</feature>
<keyword evidence="6" id="KW-0863">Zinc-finger</keyword>
<keyword evidence="11 12" id="KW-0539">Nucleus</keyword>
<dbReference type="NCBIfam" id="TIGR00622">
    <property type="entry name" value="ssl1"/>
    <property type="match status" value="1"/>
</dbReference>
<feature type="compositionally biased region" description="Basic and acidic residues" evidence="14">
    <location>
        <begin position="8"/>
        <end position="17"/>
    </location>
</feature>
<gene>
    <name evidence="16" type="ORF">RCC_09604</name>
</gene>
<dbReference type="OrthoDB" id="284275at2759"/>
<proteinExistence type="inferred from homology"/>
<evidence type="ECO:0000256" key="7">
    <source>
        <dbReference type="ARBA" id="ARBA00022833"/>
    </source>
</evidence>
<dbReference type="PROSITE" id="PS50234">
    <property type="entry name" value="VWFA"/>
    <property type="match status" value="1"/>
</dbReference>
<comment type="function">
    <text evidence="1">Component of the general transcription and DNA repair factor IIH (TFIIH) core complex, which is involved in general and transcription-coupled nucleotide excision repair (NER) of damaged DNA and, when complexed to TFIIK, in RNA transcription by RNA polymerase II. In NER, TFIIH acts by opening DNA around the lesion to allow the excision of the damaged oligonucleotide and its replacement by a new DNA fragment. In transcription, TFIIH has an essential role in transcription initiation. When the pre-initiation complex (PIC) has been established, TFIIH is required for promoter opening and promoter escape. Phosphorylation of the C-terminal tail (CTD) of the largest subunit of RNA polymerase II by the kinase module TFIIK controls the initiation of transcription.</text>
</comment>
<dbReference type="PANTHER" id="PTHR12695:SF2">
    <property type="entry name" value="GENERAL TRANSCRIPTION FACTOR IIH SUBUNIT 2-RELATED"/>
    <property type="match status" value="1"/>
</dbReference>
<dbReference type="SMART" id="SM01047">
    <property type="entry name" value="C1_4"/>
    <property type="match status" value="1"/>
</dbReference>
<keyword evidence="7 12" id="KW-0862">Zinc</keyword>
<dbReference type="STRING" id="112498.A0A2D3VKF7"/>
<organism evidence="16 17">
    <name type="scientific">Ramularia collo-cygni</name>
    <dbReference type="NCBI Taxonomy" id="112498"/>
    <lineage>
        <taxon>Eukaryota</taxon>
        <taxon>Fungi</taxon>
        <taxon>Dikarya</taxon>
        <taxon>Ascomycota</taxon>
        <taxon>Pezizomycotina</taxon>
        <taxon>Dothideomycetes</taxon>
        <taxon>Dothideomycetidae</taxon>
        <taxon>Mycosphaerellales</taxon>
        <taxon>Mycosphaerellaceae</taxon>
        <taxon>Ramularia</taxon>
    </lineage>
</organism>
<dbReference type="GO" id="GO:0008270">
    <property type="term" value="F:zinc ion binding"/>
    <property type="evidence" value="ECO:0007669"/>
    <property type="project" value="UniProtKB-UniRule"/>
</dbReference>
<comment type="similarity">
    <text evidence="3 12">Belongs to the GTF2H2 family.</text>
</comment>
<comment type="subcellular location">
    <subcellularLocation>
        <location evidence="2 12">Nucleus</location>
    </subcellularLocation>
</comment>
<dbReference type="Gene3D" id="3.30.40.10">
    <property type="entry name" value="Zinc/RING finger domain, C3HC4 (zinc finger)"/>
    <property type="match status" value="1"/>
</dbReference>
<evidence type="ECO:0000256" key="11">
    <source>
        <dbReference type="ARBA" id="ARBA00023242"/>
    </source>
</evidence>
<reference evidence="16 17" key="1">
    <citation type="submission" date="2016-03" db="EMBL/GenBank/DDBJ databases">
        <authorList>
            <person name="Ploux O."/>
        </authorList>
    </citation>
    <scope>NUCLEOTIDE SEQUENCE [LARGE SCALE GENOMIC DNA]</scope>
    <source>
        <strain evidence="16 17">URUG2</strain>
    </source>
</reference>
<dbReference type="InterPro" id="IPR007198">
    <property type="entry name" value="Ssl1-like"/>
</dbReference>
<dbReference type="EMBL" id="FJUY01000018">
    <property type="protein sequence ID" value="CZT23889.1"/>
    <property type="molecule type" value="Genomic_DNA"/>
</dbReference>
<dbReference type="GeneID" id="35604672"/>
<keyword evidence="9 12" id="KW-0804">Transcription</keyword>
<dbReference type="FunFam" id="3.40.50.410:FF:000015">
    <property type="entry name" value="General transcription factor IIH subunit 2"/>
    <property type="match status" value="1"/>
</dbReference>
<evidence type="ECO:0000256" key="1">
    <source>
        <dbReference type="ARBA" id="ARBA00002817"/>
    </source>
</evidence>
<dbReference type="InterPro" id="IPR002035">
    <property type="entry name" value="VWF_A"/>
</dbReference>
<dbReference type="SUPFAM" id="SSF57889">
    <property type="entry name" value="Cysteine-rich domain"/>
    <property type="match status" value="1"/>
</dbReference>
<evidence type="ECO:0000256" key="9">
    <source>
        <dbReference type="ARBA" id="ARBA00023163"/>
    </source>
</evidence>
<dbReference type="CDD" id="cd01453">
    <property type="entry name" value="vWA_transcription_factor_IIH_type"/>
    <property type="match status" value="1"/>
</dbReference>
<keyword evidence="5" id="KW-0227">DNA damage</keyword>
<evidence type="ECO:0000256" key="2">
    <source>
        <dbReference type="ARBA" id="ARBA00004123"/>
    </source>
</evidence>
<evidence type="ECO:0000256" key="8">
    <source>
        <dbReference type="ARBA" id="ARBA00023015"/>
    </source>
</evidence>
<evidence type="ECO:0000256" key="14">
    <source>
        <dbReference type="SAM" id="MobiDB-lite"/>
    </source>
</evidence>
<dbReference type="FunFam" id="3.30.40.10:FF:000477">
    <property type="entry name" value="General transcription and DNA repair factor IIH"/>
    <property type="match status" value="1"/>
</dbReference>
<dbReference type="PROSITE" id="PS00028">
    <property type="entry name" value="ZINC_FINGER_C2H2_1"/>
    <property type="match status" value="1"/>
</dbReference>
<keyword evidence="10" id="KW-0234">DNA repair</keyword>
<dbReference type="GO" id="GO:0006357">
    <property type="term" value="P:regulation of transcription by RNA polymerase II"/>
    <property type="evidence" value="ECO:0007669"/>
    <property type="project" value="UniProtKB-UniRule"/>
</dbReference>
<evidence type="ECO:0000259" key="15">
    <source>
        <dbReference type="PROSITE" id="PS50234"/>
    </source>
</evidence>
<dbReference type="GO" id="GO:0005675">
    <property type="term" value="C:transcription factor TFIIH holo complex"/>
    <property type="evidence" value="ECO:0007669"/>
    <property type="project" value="UniProtKB-UniRule"/>
</dbReference>
<evidence type="ECO:0000256" key="4">
    <source>
        <dbReference type="ARBA" id="ARBA00022723"/>
    </source>
</evidence>
<accession>A0A2D3VKF7</accession>
<keyword evidence="4 12" id="KW-0479">Metal-binding</keyword>
<dbReference type="GO" id="GO:0006367">
    <property type="term" value="P:transcription initiation at RNA polymerase II promoter"/>
    <property type="evidence" value="ECO:0007669"/>
    <property type="project" value="UniProtKB-ARBA"/>
</dbReference>
<feature type="domain" description="VWFA" evidence="15">
    <location>
        <begin position="87"/>
        <end position="296"/>
    </location>
</feature>
<name>A0A2D3VKF7_9PEZI</name>
<evidence type="ECO:0000256" key="12">
    <source>
        <dbReference type="PIRNR" id="PIRNR015919"/>
    </source>
</evidence>
<dbReference type="RefSeq" id="XP_023630613.1">
    <property type="nucleotide sequence ID" value="XM_023774845.1"/>
</dbReference>
<keyword evidence="8 12" id="KW-0805">Transcription regulation</keyword>
<dbReference type="Pfam" id="PF07975">
    <property type="entry name" value="C1_4"/>
    <property type="match status" value="1"/>
</dbReference>
<dbReference type="SMART" id="SM00327">
    <property type="entry name" value="VWA"/>
    <property type="match status" value="1"/>
</dbReference>
<sequence length="449" mass="49039">MADSDGEYDSHGSDDNGKSGNGKGRAMPSRTKGRAQASWEAGATRSYEMQEAPDGSIEGMLGGIEEAGKRKRLLKDTTPLQRGIIRHTILVLDLSIAMIEKDLRPTRHLLTISYTIAFIREFFEQNPISQLGILGMREGLAVRVSDMSGNPNDHISAVRALRSTDPKGNPSLQNALDMARAALYHTPSHGTREVVIVMGALLTSDPGDIHDTIKACIKDRIRVSIIGLAAKMHICAEISRKTNAGDENCYNVAVDEVHFRELLMGITTPPVVRSTDAEAQKLNQSALLMMGFPSRIVESQPTLCACHGNLTQGGYLCSRCKAKVCNLPATCPTCDLTLILSTHLARSYHHLFPLRNWVEVPWQRARQIGSIQCYGCQTAFPNLQDAMNGNPKARKRAEGASESSRYECETCQNHFCIDCDVFCHEVVHNCPGCTSRAHLPGAETANGGP</sequence>
<dbReference type="InterPro" id="IPR046349">
    <property type="entry name" value="C1-like_sf"/>
</dbReference>
<dbReference type="PIRSF" id="PIRSF015919">
    <property type="entry name" value="TFIIH_SSL1"/>
    <property type="match status" value="1"/>
</dbReference>
<protein>
    <recommendedName>
        <fullName evidence="12">General transcription and DNA repair factor IIH</fullName>
    </recommendedName>
</protein>
<evidence type="ECO:0000256" key="13">
    <source>
        <dbReference type="PIRSR" id="PIRSR015919-1"/>
    </source>
</evidence>
<dbReference type="PANTHER" id="PTHR12695">
    <property type="entry name" value="GENERAL TRANSCRIPTION FACTOR IIH SUBUNIT 2"/>
    <property type="match status" value="1"/>
</dbReference>
<evidence type="ECO:0000313" key="17">
    <source>
        <dbReference type="Proteomes" id="UP000225277"/>
    </source>
</evidence>
<dbReference type="InterPro" id="IPR012170">
    <property type="entry name" value="TFIIH_SSL1/p44"/>
</dbReference>
<dbReference type="AlphaFoldDB" id="A0A2D3VKF7"/>